<sequence length="53" mass="6085">MAKMTFDNKLIVFNELEKTKRKDVPQFQCYYQGLSGGLKGNITNYSHASNKIN</sequence>
<dbReference type="WBParaSite" id="PS1159_v2.g11448.t1">
    <property type="protein sequence ID" value="PS1159_v2.g11448.t1"/>
    <property type="gene ID" value="PS1159_v2.g11448"/>
</dbReference>
<accession>A0AC35EWR7</accession>
<name>A0AC35EWR7_9BILA</name>
<proteinExistence type="predicted"/>
<reference evidence="2" key="1">
    <citation type="submission" date="2022-11" db="UniProtKB">
        <authorList>
            <consortium name="WormBaseParasite"/>
        </authorList>
    </citation>
    <scope>IDENTIFICATION</scope>
</reference>
<organism evidence="1 2">
    <name type="scientific">Panagrolaimus sp. PS1159</name>
    <dbReference type="NCBI Taxonomy" id="55785"/>
    <lineage>
        <taxon>Eukaryota</taxon>
        <taxon>Metazoa</taxon>
        <taxon>Ecdysozoa</taxon>
        <taxon>Nematoda</taxon>
        <taxon>Chromadorea</taxon>
        <taxon>Rhabditida</taxon>
        <taxon>Tylenchina</taxon>
        <taxon>Panagrolaimomorpha</taxon>
        <taxon>Panagrolaimoidea</taxon>
        <taxon>Panagrolaimidae</taxon>
        <taxon>Panagrolaimus</taxon>
    </lineage>
</organism>
<protein>
    <submittedName>
        <fullName evidence="2">Uncharacterized protein</fullName>
    </submittedName>
</protein>
<dbReference type="Proteomes" id="UP000887580">
    <property type="component" value="Unplaced"/>
</dbReference>
<evidence type="ECO:0000313" key="1">
    <source>
        <dbReference type="Proteomes" id="UP000887580"/>
    </source>
</evidence>
<evidence type="ECO:0000313" key="2">
    <source>
        <dbReference type="WBParaSite" id="PS1159_v2.g11448.t1"/>
    </source>
</evidence>